<evidence type="ECO:0000256" key="8">
    <source>
        <dbReference type="RuleBase" id="RU003793"/>
    </source>
</evidence>
<dbReference type="InterPro" id="IPR014032">
    <property type="entry name" value="Peptidase_A24A_bac"/>
</dbReference>
<evidence type="ECO:0000313" key="13">
    <source>
        <dbReference type="EMBL" id="HDD53125.1"/>
    </source>
</evidence>
<dbReference type="PANTHER" id="PTHR30487">
    <property type="entry name" value="TYPE 4 PREPILIN-LIKE PROTEINS LEADER PEPTIDE-PROCESSING ENZYME"/>
    <property type="match status" value="1"/>
</dbReference>
<evidence type="ECO:0000256" key="5">
    <source>
        <dbReference type="ARBA" id="ARBA00022692"/>
    </source>
</evidence>
<dbReference type="InterPro" id="IPR010627">
    <property type="entry name" value="Prepilin_pept_A24_N"/>
</dbReference>
<dbReference type="EC" id="2.1.1.-" evidence="9"/>
<feature type="domain" description="Prepilin peptidase A24 N-terminal" evidence="12">
    <location>
        <begin position="1"/>
        <end position="73"/>
    </location>
</feature>
<sequence>MVIYRLPREESIIYPPSRCPKCGHPLSWWENVPIVSFIILRGRCRECYQPISPRYPLIELASALLLTSCYLSFGLSLKLLWSGLLVLPLLAIFFIDLDHQVIPDAIDLPGILVGLLLSPWTIGVVPSVIGGILGGGGFLLIGFLAGKILKKEALGGGDVKLMAMIGTFLGPQGVLITTFLGALLGAIIGSLWLKVSGKGRDTPIPFGPFLVVGAYVALFWGQEIFRWYLGMG</sequence>
<dbReference type="PRINTS" id="PR00864">
    <property type="entry name" value="PREPILNPTASE"/>
</dbReference>
<reference evidence="13" key="1">
    <citation type="journal article" date="2020" name="mSystems">
        <title>Genome- and Community-Level Interaction Insights into Carbon Utilization and Element Cycling Functions of Hydrothermarchaeota in Hydrothermal Sediment.</title>
        <authorList>
            <person name="Zhou Z."/>
            <person name="Liu Y."/>
            <person name="Xu W."/>
            <person name="Pan J."/>
            <person name="Luo Z.H."/>
            <person name="Li M."/>
        </authorList>
    </citation>
    <scope>NUCLEOTIDE SEQUENCE [LARGE SCALE GENOMIC DNA]</scope>
    <source>
        <strain evidence="13">HyVt-115</strain>
    </source>
</reference>
<keyword evidence="9" id="KW-0808">Transferase</keyword>
<comment type="catalytic activity">
    <reaction evidence="9">
        <text>Typically cleaves a -Gly-|-Phe- bond to release an N-terminal, basic peptide of 5-8 residues from type IV prepilin, and then N-methylates the new N-terminal amino group, the methyl donor being S-adenosyl-L-methionine.</text>
        <dbReference type="EC" id="3.4.23.43"/>
    </reaction>
</comment>
<comment type="caution">
    <text evidence="13">The sequence shown here is derived from an EMBL/GenBank/DDBJ whole genome shotgun (WGS) entry which is preliminary data.</text>
</comment>
<dbReference type="EMBL" id="DQWS01000136">
    <property type="protein sequence ID" value="HDD53125.1"/>
    <property type="molecule type" value="Genomic_DNA"/>
</dbReference>
<keyword evidence="4" id="KW-0997">Cell inner membrane</keyword>
<keyword evidence="9" id="KW-0511">Multifunctional enzyme</keyword>
<evidence type="ECO:0000256" key="2">
    <source>
        <dbReference type="ARBA" id="ARBA00005801"/>
    </source>
</evidence>
<feature type="transmembrane region" description="Helical" evidence="10">
    <location>
        <begin position="161"/>
        <end position="192"/>
    </location>
</feature>
<proteinExistence type="inferred from homology"/>
<keyword evidence="3" id="KW-1003">Cell membrane</keyword>
<feature type="transmembrane region" description="Helical" evidence="10">
    <location>
        <begin position="79"/>
        <end position="97"/>
    </location>
</feature>
<dbReference type="Pfam" id="PF01478">
    <property type="entry name" value="Peptidase_A24"/>
    <property type="match status" value="1"/>
</dbReference>
<dbReference type="PANTHER" id="PTHR30487:SF0">
    <property type="entry name" value="PREPILIN LEADER PEPTIDASE_N-METHYLTRANSFERASE-RELATED"/>
    <property type="match status" value="1"/>
</dbReference>
<keyword evidence="9" id="KW-0378">Hydrolase</keyword>
<keyword evidence="9" id="KW-0645">Protease</keyword>
<feature type="transmembrane region" description="Helical" evidence="10">
    <location>
        <begin position="128"/>
        <end position="149"/>
    </location>
</feature>
<keyword evidence="6 10" id="KW-1133">Transmembrane helix</keyword>
<dbReference type="Proteomes" id="UP000885690">
    <property type="component" value="Unassembled WGS sequence"/>
</dbReference>
<evidence type="ECO:0000256" key="9">
    <source>
        <dbReference type="RuleBase" id="RU003794"/>
    </source>
</evidence>
<dbReference type="AlphaFoldDB" id="A0A7C0Y828"/>
<name>A0A7C0Y828_9BACT</name>
<dbReference type="GO" id="GO:0032259">
    <property type="term" value="P:methylation"/>
    <property type="evidence" value="ECO:0007669"/>
    <property type="project" value="UniProtKB-KW"/>
</dbReference>
<keyword evidence="7 10" id="KW-0472">Membrane</keyword>
<evidence type="ECO:0000256" key="6">
    <source>
        <dbReference type="ARBA" id="ARBA00022989"/>
    </source>
</evidence>
<evidence type="ECO:0000256" key="7">
    <source>
        <dbReference type="ARBA" id="ARBA00023136"/>
    </source>
</evidence>
<dbReference type="GO" id="GO:0004190">
    <property type="term" value="F:aspartic-type endopeptidase activity"/>
    <property type="evidence" value="ECO:0007669"/>
    <property type="project" value="UniProtKB-EC"/>
</dbReference>
<comment type="similarity">
    <text evidence="2 8">Belongs to the peptidase A24 family.</text>
</comment>
<evidence type="ECO:0000256" key="1">
    <source>
        <dbReference type="ARBA" id="ARBA00004429"/>
    </source>
</evidence>
<evidence type="ECO:0000259" key="12">
    <source>
        <dbReference type="Pfam" id="PF06750"/>
    </source>
</evidence>
<organism evidence="13">
    <name type="scientific">Thermosulfidibacter takaii</name>
    <dbReference type="NCBI Taxonomy" id="412593"/>
    <lineage>
        <taxon>Bacteria</taxon>
        <taxon>Pseudomonadati</taxon>
        <taxon>Thermosulfidibacterota</taxon>
        <taxon>Thermosulfidibacteria</taxon>
        <taxon>Thermosulfidibacterales</taxon>
        <taxon>Thermosulfidibacteraceae</taxon>
    </lineage>
</organism>
<evidence type="ECO:0000259" key="11">
    <source>
        <dbReference type="Pfam" id="PF01478"/>
    </source>
</evidence>
<comment type="subcellular location">
    <subcellularLocation>
        <location evidence="1">Cell inner membrane</location>
        <topology evidence="1">Multi-pass membrane protein</topology>
    </subcellularLocation>
    <subcellularLocation>
        <location evidence="9">Cell membrane</location>
        <topology evidence="9">Multi-pass membrane protein</topology>
    </subcellularLocation>
</comment>
<dbReference type="InterPro" id="IPR000045">
    <property type="entry name" value="Prepilin_IV_endopep_pep"/>
</dbReference>
<keyword evidence="5 9" id="KW-0812">Transmembrane</keyword>
<dbReference type="Gene3D" id="1.20.120.1220">
    <property type="match status" value="1"/>
</dbReference>
<evidence type="ECO:0000256" key="10">
    <source>
        <dbReference type="SAM" id="Phobius"/>
    </source>
</evidence>
<keyword evidence="9" id="KW-0489">Methyltransferase</keyword>
<gene>
    <name evidence="13" type="ORF">ENF32_03555</name>
</gene>
<accession>A0A7C0Y828</accession>
<dbReference type="GO" id="GO:0008168">
    <property type="term" value="F:methyltransferase activity"/>
    <property type="evidence" value="ECO:0007669"/>
    <property type="project" value="UniProtKB-KW"/>
</dbReference>
<evidence type="ECO:0000256" key="4">
    <source>
        <dbReference type="ARBA" id="ARBA00022519"/>
    </source>
</evidence>
<protein>
    <recommendedName>
        <fullName evidence="9">Prepilin leader peptidase/N-methyltransferase</fullName>
        <ecNumber evidence="9">2.1.1.-</ecNumber>
        <ecNumber evidence="9">3.4.23.43</ecNumber>
    </recommendedName>
</protein>
<dbReference type="EC" id="3.4.23.43" evidence="9"/>
<dbReference type="GO" id="GO:0006465">
    <property type="term" value="P:signal peptide processing"/>
    <property type="evidence" value="ECO:0007669"/>
    <property type="project" value="TreeGrafter"/>
</dbReference>
<feature type="domain" description="Prepilin type IV endopeptidase peptidase" evidence="11">
    <location>
        <begin position="85"/>
        <end position="189"/>
    </location>
</feature>
<dbReference type="Pfam" id="PF06750">
    <property type="entry name" value="A24_N_bact"/>
    <property type="match status" value="1"/>
</dbReference>
<feature type="transmembrane region" description="Helical" evidence="10">
    <location>
        <begin position="204"/>
        <end position="221"/>
    </location>
</feature>
<evidence type="ECO:0000256" key="3">
    <source>
        <dbReference type="ARBA" id="ARBA00022475"/>
    </source>
</evidence>
<dbReference type="InterPro" id="IPR050882">
    <property type="entry name" value="Prepilin_peptidase/N-MTase"/>
</dbReference>
<comment type="function">
    <text evidence="9">Plays an essential role in type IV pili and type II pseudopili formation by proteolytically removing the leader sequence from substrate proteins and subsequently monomethylating the alpha-amino group of the newly exposed N-terminal phenylalanine.</text>
</comment>
<dbReference type="GO" id="GO:0005886">
    <property type="term" value="C:plasma membrane"/>
    <property type="evidence" value="ECO:0007669"/>
    <property type="project" value="UniProtKB-SubCell"/>
</dbReference>